<dbReference type="GO" id="GO:1901747">
    <property type="term" value="P:prephenate(2-) biosynthetic process"/>
    <property type="evidence" value="ECO:0007669"/>
    <property type="project" value="UniProtKB-ARBA"/>
</dbReference>
<evidence type="ECO:0000259" key="10">
    <source>
        <dbReference type="SMART" id="SM00328"/>
    </source>
</evidence>
<dbReference type="CDD" id="cd00025">
    <property type="entry name" value="BPI1"/>
    <property type="match status" value="1"/>
</dbReference>
<keyword evidence="5" id="KW-0057">Aromatic amino acid biosynthesis</keyword>
<accession>A0A8T2BT47</accession>
<dbReference type="Pfam" id="PF01273">
    <property type="entry name" value="LBP_BPI_CETP"/>
    <property type="match status" value="1"/>
</dbReference>
<evidence type="ECO:0000256" key="3">
    <source>
        <dbReference type="ARBA" id="ARBA00012404"/>
    </source>
</evidence>
<evidence type="ECO:0000256" key="8">
    <source>
        <dbReference type="ARBA" id="ARBA00060933"/>
    </source>
</evidence>
<dbReference type="GO" id="GO:0009073">
    <property type="term" value="P:aromatic amino acid family biosynthetic process"/>
    <property type="evidence" value="ECO:0007669"/>
    <property type="project" value="UniProtKB-KW"/>
</dbReference>
<evidence type="ECO:0000256" key="6">
    <source>
        <dbReference type="ARBA" id="ARBA00023180"/>
    </source>
</evidence>
<sequence length="622" mass="69502">MDAGRCFLFLLLPSLFFSPSNSQSTDSFTSVLVSQNGLDFVKNLLVNKAIASIIPLQIPRIEKSMKIPFLGGIDVVVSNLTIYELDVASSYVKLGETGVVIVAEATTCNLSMNWHYSYSTWLPPIEISDQGIASVQVQGMEIGLSLGLKTDEGGLKLSLSECGCHVEDITIQLEGGASWFYQGMVNAFKDQIGSSVESTIAKKLTEGVSDLDSFLHNLPKEIPVDDNAALNVTFTSDPILKNSSITFEIDGLFTKGETNQVLKSFFRKSISLVICPGNSKMLGISVDEAVFNSAAALYYNFFSFDSLMEAKLLKPTFYNSPSLNLANSSKPISQLSILNGKSRFGLSGSLSFRLSAASPIRYSRVLLRVDESEYLTLDSIRHSLIRQEDSIIFNLLERAQYRYNADTYDEDAFTMESFQGSLVEFMVRETEKLHAKVGRYKSPDEHPFFPQCLPEPILPPIQYPQVLHHCADSININKKVWNMYFKHLLPRLVKPGDDGNCGSAALCDTMCLQILSKRIHFGKFVAEAKFRENPAAYETAIREQDRTQLMQLLTYETVEEVVKKRVEIKARIFGQDITINDPETGADPSYKIKPSLVAKLYGERIMPLTKEVQIEYLLRRLD</sequence>
<dbReference type="InterPro" id="IPR002701">
    <property type="entry name" value="CM_II_prokaryot"/>
</dbReference>
<keyword evidence="7" id="KW-0413">Isomerase</keyword>
<feature type="domain" description="Lipid-binding serum glycoprotein N-terminal" evidence="10">
    <location>
        <begin position="33"/>
        <end position="258"/>
    </location>
</feature>
<keyword evidence="9" id="KW-0732">Signal</keyword>
<dbReference type="NCBIfam" id="TIGR01802">
    <property type="entry name" value="CM_pl-yst"/>
    <property type="match status" value="1"/>
</dbReference>
<feature type="chain" id="PRO_5035937695" description="chorismate mutase" evidence="9">
    <location>
        <begin position="23"/>
        <end position="622"/>
    </location>
</feature>
<evidence type="ECO:0000313" key="12">
    <source>
        <dbReference type="Proteomes" id="UP000694251"/>
    </source>
</evidence>
<comment type="caution">
    <text evidence="11">The sequence shown here is derived from an EMBL/GenBank/DDBJ whole genome shotgun (WGS) entry which is preliminary data.</text>
</comment>
<evidence type="ECO:0000256" key="2">
    <source>
        <dbReference type="ARBA" id="ARBA00004817"/>
    </source>
</evidence>
<dbReference type="EC" id="5.4.99.5" evidence="3"/>
<dbReference type="OrthoDB" id="191918at2759"/>
<name>A0A8T2BT47_ARASU</name>
<proteinExistence type="inferred from homology"/>
<evidence type="ECO:0000256" key="1">
    <source>
        <dbReference type="ARBA" id="ARBA00000824"/>
    </source>
</evidence>
<dbReference type="GO" id="GO:0004106">
    <property type="term" value="F:chorismate mutase activity"/>
    <property type="evidence" value="ECO:0007669"/>
    <property type="project" value="UniProtKB-EC"/>
</dbReference>
<dbReference type="PANTHER" id="PTHR21145:SF15">
    <property type="entry name" value="CHORISMATE MUTASE 3, CHLOROPLASTIC"/>
    <property type="match status" value="1"/>
</dbReference>
<dbReference type="FunFam" id="1.10.590.10:FF:000001">
    <property type="entry name" value="Chorismate mutase"/>
    <property type="match status" value="1"/>
</dbReference>
<dbReference type="InterPro" id="IPR017942">
    <property type="entry name" value="Lipid-bd_serum_glycop_N"/>
</dbReference>
<feature type="signal peptide" evidence="9">
    <location>
        <begin position="1"/>
        <end position="22"/>
    </location>
</feature>
<gene>
    <name evidence="11" type="ORF">ISN44_As07g017700</name>
</gene>
<protein>
    <recommendedName>
        <fullName evidence="3">chorismate mutase</fullName>
        <ecNumber evidence="3">5.4.99.5</ecNumber>
    </recommendedName>
</protein>
<reference evidence="11 12" key="1">
    <citation type="submission" date="2020-12" db="EMBL/GenBank/DDBJ databases">
        <title>Concerted genomic and epigenomic changes stabilize Arabidopsis allopolyploids.</title>
        <authorList>
            <person name="Chen Z."/>
        </authorList>
    </citation>
    <scope>NUCLEOTIDE SEQUENCE [LARGE SCALE GENOMIC DNA]</scope>
    <source>
        <strain evidence="11">As9502</strain>
        <tissue evidence="11">Leaf</tissue>
    </source>
</reference>
<dbReference type="FunFam" id="3.15.10.10:FF:000001">
    <property type="entry name" value="phospholipid transfer protein-like"/>
    <property type="match status" value="1"/>
</dbReference>
<dbReference type="SMART" id="SM00328">
    <property type="entry name" value="BPI1"/>
    <property type="match status" value="1"/>
</dbReference>
<keyword evidence="12" id="KW-1185">Reference proteome</keyword>
<evidence type="ECO:0000256" key="5">
    <source>
        <dbReference type="ARBA" id="ARBA00023141"/>
    </source>
</evidence>
<evidence type="ECO:0000256" key="9">
    <source>
        <dbReference type="SAM" id="SignalP"/>
    </source>
</evidence>
<comment type="similarity">
    <text evidence="8">Belongs to the BPI/LBP/Plunc superfamily. BPI/LBP (TC 1.C.40) family.</text>
</comment>
<dbReference type="InterPro" id="IPR008238">
    <property type="entry name" value="Chorismate_mutase_AroQ_euk"/>
</dbReference>
<dbReference type="GO" id="GO:0008652">
    <property type="term" value="P:amino acid biosynthetic process"/>
    <property type="evidence" value="ECO:0007669"/>
    <property type="project" value="UniProtKB-KW"/>
</dbReference>
<dbReference type="PROSITE" id="PS51169">
    <property type="entry name" value="CHORISMATE_MUT_3"/>
    <property type="match status" value="1"/>
</dbReference>
<keyword evidence="4" id="KW-0028">Amino-acid biosynthesis</keyword>
<dbReference type="GO" id="GO:0042803">
    <property type="term" value="F:protein homodimerization activity"/>
    <property type="evidence" value="ECO:0007669"/>
    <property type="project" value="UniProtKB-ARBA"/>
</dbReference>
<evidence type="ECO:0000256" key="4">
    <source>
        <dbReference type="ARBA" id="ARBA00022605"/>
    </source>
</evidence>
<dbReference type="PANTHER" id="PTHR21145">
    <property type="entry name" value="CHORISMATE MUTASE"/>
    <property type="match status" value="1"/>
</dbReference>
<dbReference type="Pfam" id="PF01817">
    <property type="entry name" value="CM_2"/>
    <property type="match status" value="1"/>
</dbReference>
<dbReference type="EMBL" id="JAEFBJ010000007">
    <property type="protein sequence ID" value="KAG7589500.1"/>
    <property type="molecule type" value="Genomic_DNA"/>
</dbReference>
<evidence type="ECO:0000313" key="11">
    <source>
        <dbReference type="EMBL" id="KAG7589500.1"/>
    </source>
</evidence>
<comment type="catalytic activity">
    <reaction evidence="1">
        <text>chorismate = prephenate</text>
        <dbReference type="Rhea" id="RHEA:13897"/>
        <dbReference type="ChEBI" id="CHEBI:29748"/>
        <dbReference type="ChEBI" id="CHEBI:29934"/>
        <dbReference type="EC" id="5.4.99.5"/>
    </reaction>
</comment>
<keyword evidence="6" id="KW-0325">Glycoprotein</keyword>
<comment type="pathway">
    <text evidence="2">Metabolic intermediate biosynthesis; prephenate biosynthesis; prephenate from chorismate: step 1/1.</text>
</comment>
<dbReference type="GO" id="GO:0046417">
    <property type="term" value="P:chorismate metabolic process"/>
    <property type="evidence" value="ECO:0007669"/>
    <property type="project" value="InterPro"/>
</dbReference>
<dbReference type="GO" id="GO:0008289">
    <property type="term" value="F:lipid binding"/>
    <property type="evidence" value="ECO:0007669"/>
    <property type="project" value="InterPro"/>
</dbReference>
<dbReference type="GO" id="GO:0005737">
    <property type="term" value="C:cytoplasm"/>
    <property type="evidence" value="ECO:0007669"/>
    <property type="project" value="TreeGrafter"/>
</dbReference>
<dbReference type="AlphaFoldDB" id="A0A8T2BT47"/>
<organism evidence="11 12">
    <name type="scientific">Arabidopsis suecica</name>
    <name type="common">Swedish thale-cress</name>
    <name type="synonym">Cardaminopsis suecica</name>
    <dbReference type="NCBI Taxonomy" id="45249"/>
    <lineage>
        <taxon>Eukaryota</taxon>
        <taxon>Viridiplantae</taxon>
        <taxon>Streptophyta</taxon>
        <taxon>Embryophyta</taxon>
        <taxon>Tracheophyta</taxon>
        <taxon>Spermatophyta</taxon>
        <taxon>Magnoliopsida</taxon>
        <taxon>eudicotyledons</taxon>
        <taxon>Gunneridae</taxon>
        <taxon>Pentapetalae</taxon>
        <taxon>rosids</taxon>
        <taxon>malvids</taxon>
        <taxon>Brassicales</taxon>
        <taxon>Brassicaceae</taxon>
        <taxon>Camelineae</taxon>
        <taxon>Arabidopsis</taxon>
    </lineage>
</organism>
<evidence type="ECO:0000256" key="7">
    <source>
        <dbReference type="ARBA" id="ARBA00023235"/>
    </source>
</evidence>
<dbReference type="Proteomes" id="UP000694251">
    <property type="component" value="Chromosome 7"/>
</dbReference>